<organism evidence="2 3">
    <name type="scientific">Penicillium solitum</name>
    <dbReference type="NCBI Taxonomy" id="60172"/>
    <lineage>
        <taxon>Eukaryota</taxon>
        <taxon>Fungi</taxon>
        <taxon>Dikarya</taxon>
        <taxon>Ascomycota</taxon>
        <taxon>Pezizomycotina</taxon>
        <taxon>Eurotiomycetes</taxon>
        <taxon>Eurotiomycetidae</taxon>
        <taxon>Eurotiales</taxon>
        <taxon>Aspergillaceae</taxon>
        <taxon>Penicillium</taxon>
    </lineage>
</organism>
<keyword evidence="3" id="KW-1185">Reference proteome</keyword>
<dbReference type="PANTHER" id="PTHR38049:SF1">
    <property type="entry name" value="PROTEIN KINASE DOMAIN-CONTAINING PROTEIN"/>
    <property type="match status" value="1"/>
</dbReference>
<dbReference type="Proteomes" id="UP000191612">
    <property type="component" value="Unassembled WGS sequence"/>
</dbReference>
<name>A0A1V6Q9W2_9EURO</name>
<comment type="caution">
    <text evidence="2">The sequence shown here is derived from an EMBL/GenBank/DDBJ whole genome shotgun (WGS) entry which is preliminary data.</text>
</comment>
<protein>
    <submittedName>
        <fullName evidence="2">Uncharacterized protein</fullName>
    </submittedName>
</protein>
<dbReference type="AlphaFoldDB" id="A0A1V6Q9W2"/>
<evidence type="ECO:0000256" key="1">
    <source>
        <dbReference type="SAM" id="MobiDB-lite"/>
    </source>
</evidence>
<evidence type="ECO:0000313" key="3">
    <source>
        <dbReference type="Proteomes" id="UP000191612"/>
    </source>
</evidence>
<reference evidence="3" key="1">
    <citation type="journal article" date="2017" name="Nat. Microbiol.">
        <title>Global analysis of biosynthetic gene clusters reveals vast potential of secondary metabolite production in Penicillium species.</title>
        <authorList>
            <person name="Nielsen J.C."/>
            <person name="Grijseels S."/>
            <person name="Prigent S."/>
            <person name="Ji B."/>
            <person name="Dainat J."/>
            <person name="Nielsen K.F."/>
            <person name="Frisvad J.C."/>
            <person name="Workman M."/>
            <person name="Nielsen J."/>
        </authorList>
    </citation>
    <scope>NUCLEOTIDE SEQUENCE [LARGE SCALE GENOMIC DNA]</scope>
    <source>
        <strain evidence="3">IBT 29525</strain>
    </source>
</reference>
<evidence type="ECO:0000313" key="2">
    <source>
        <dbReference type="EMBL" id="OQD86013.1"/>
    </source>
</evidence>
<dbReference type="EMBL" id="MDYO01000092">
    <property type="protein sequence ID" value="OQD86013.1"/>
    <property type="molecule type" value="Genomic_DNA"/>
</dbReference>
<gene>
    <name evidence="2" type="ORF">PENSOL_c092G01218</name>
</gene>
<accession>A0A1V6Q9W2</accession>
<sequence length="99" mass="11343">MDHRSRDWQFMRSGGKQDSEGNICGPFDWTQDEERITLQGREGWMAVRLPDDEKVVEELGVENGQGLWRLYFDQNDDGADLPEGAEVLEVTIKRTVAES</sequence>
<dbReference type="PANTHER" id="PTHR38049">
    <property type="entry name" value="RICIN B LECTIN DOMAIN-CONTAINING PROTEIN"/>
    <property type="match status" value="1"/>
</dbReference>
<feature type="compositionally biased region" description="Basic and acidic residues" evidence="1">
    <location>
        <begin position="1"/>
        <end position="19"/>
    </location>
</feature>
<proteinExistence type="predicted"/>
<feature type="region of interest" description="Disordered" evidence="1">
    <location>
        <begin position="1"/>
        <end position="23"/>
    </location>
</feature>